<sequence>MAKLVLNTPFETDQPIITVEVDPLKPLARGRQMFELVVVDDSGNVSAADRFIVIVADRERPTAVLQGPSIADIGKSFDLNGAKSFDAGGGTIKTYRFTYLGPQIT</sequence>
<evidence type="ECO:0000313" key="2">
    <source>
        <dbReference type="Proteomes" id="UP000295361"/>
    </source>
</evidence>
<proteinExistence type="predicted"/>
<dbReference type="RefSeq" id="WP_133703676.1">
    <property type="nucleotide sequence ID" value="NZ_SNXS01000013.1"/>
</dbReference>
<dbReference type="EMBL" id="SNXS01000013">
    <property type="protein sequence ID" value="TDP61361.1"/>
    <property type="molecule type" value="Genomic_DNA"/>
</dbReference>
<keyword evidence="2" id="KW-1185">Reference proteome</keyword>
<dbReference type="OrthoDB" id="8527028at2"/>
<dbReference type="InParanoid" id="A0A4R6QF32"/>
<dbReference type="AlphaFoldDB" id="A0A4R6QF32"/>
<organism evidence="1 2">
    <name type="scientific">Roseateles toxinivorans</name>
    <dbReference type="NCBI Taxonomy" id="270368"/>
    <lineage>
        <taxon>Bacteria</taxon>
        <taxon>Pseudomonadati</taxon>
        <taxon>Pseudomonadota</taxon>
        <taxon>Betaproteobacteria</taxon>
        <taxon>Burkholderiales</taxon>
        <taxon>Sphaerotilaceae</taxon>
        <taxon>Roseateles</taxon>
    </lineage>
</organism>
<reference evidence="1 2" key="1">
    <citation type="submission" date="2019-03" db="EMBL/GenBank/DDBJ databases">
        <title>Genomic Encyclopedia of Type Strains, Phase IV (KMG-IV): sequencing the most valuable type-strain genomes for metagenomic binning, comparative biology and taxonomic classification.</title>
        <authorList>
            <person name="Goeker M."/>
        </authorList>
    </citation>
    <scope>NUCLEOTIDE SEQUENCE [LARGE SCALE GENOMIC DNA]</scope>
    <source>
        <strain evidence="1 2">DSM 16998</strain>
    </source>
</reference>
<name>A0A4R6QF32_9BURK</name>
<evidence type="ECO:0000313" key="1">
    <source>
        <dbReference type="EMBL" id="TDP61361.1"/>
    </source>
</evidence>
<protein>
    <submittedName>
        <fullName evidence="1">Uncharacterized protein</fullName>
    </submittedName>
</protein>
<dbReference type="Proteomes" id="UP000295361">
    <property type="component" value="Unassembled WGS sequence"/>
</dbReference>
<comment type="caution">
    <text evidence="1">The sequence shown here is derived from an EMBL/GenBank/DDBJ whole genome shotgun (WGS) entry which is preliminary data.</text>
</comment>
<gene>
    <name evidence="1" type="ORF">DES47_11344</name>
</gene>
<accession>A0A4R6QF32</accession>